<keyword evidence="2" id="KW-0813">Transport</keyword>
<feature type="domain" description="ABC transporter" evidence="10">
    <location>
        <begin position="755"/>
        <end position="995"/>
    </location>
</feature>
<feature type="transmembrane region" description="Helical" evidence="9">
    <location>
        <begin position="1164"/>
        <end position="1182"/>
    </location>
</feature>
<feature type="transmembrane region" description="Helical" evidence="9">
    <location>
        <begin position="1109"/>
        <end position="1135"/>
    </location>
</feature>
<dbReference type="SMART" id="SM00382">
    <property type="entry name" value="AAA"/>
    <property type="match status" value="2"/>
</dbReference>
<dbReference type="PROSITE" id="PS50893">
    <property type="entry name" value="ABC_TRANSPORTER_2"/>
    <property type="match status" value="2"/>
</dbReference>
<evidence type="ECO:0000256" key="7">
    <source>
        <dbReference type="ARBA" id="ARBA00023136"/>
    </source>
</evidence>
<feature type="transmembrane region" description="Helical" evidence="9">
    <location>
        <begin position="1221"/>
        <end position="1241"/>
    </location>
</feature>
<dbReference type="Pfam" id="PF19055">
    <property type="entry name" value="ABC2_membrane_7"/>
    <property type="match status" value="1"/>
</dbReference>
<name>A0AAD8XSF0_9STRA</name>
<dbReference type="Pfam" id="PF00005">
    <property type="entry name" value="ABC_tran"/>
    <property type="match status" value="2"/>
</dbReference>
<evidence type="ECO:0000256" key="4">
    <source>
        <dbReference type="ARBA" id="ARBA00022741"/>
    </source>
</evidence>
<dbReference type="SUPFAM" id="SSF52540">
    <property type="entry name" value="P-loop containing nucleoside triphosphate hydrolases"/>
    <property type="match status" value="2"/>
</dbReference>
<feature type="transmembrane region" description="Helical" evidence="9">
    <location>
        <begin position="396"/>
        <end position="417"/>
    </location>
</feature>
<dbReference type="PANTHER" id="PTHR19241">
    <property type="entry name" value="ATP-BINDING CASSETTE TRANSPORTER"/>
    <property type="match status" value="1"/>
</dbReference>
<feature type="transmembrane region" description="Helical" evidence="9">
    <location>
        <begin position="472"/>
        <end position="496"/>
    </location>
</feature>
<keyword evidence="4" id="KW-0547">Nucleotide-binding</keyword>
<feature type="transmembrane region" description="Helical" evidence="9">
    <location>
        <begin position="1082"/>
        <end position="1102"/>
    </location>
</feature>
<dbReference type="PROSITE" id="PS00211">
    <property type="entry name" value="ABC_TRANSPORTER_1"/>
    <property type="match status" value="1"/>
</dbReference>
<dbReference type="GO" id="GO:0016020">
    <property type="term" value="C:membrane"/>
    <property type="evidence" value="ECO:0007669"/>
    <property type="project" value="UniProtKB-SubCell"/>
</dbReference>
<dbReference type="Gene3D" id="3.40.50.300">
    <property type="entry name" value="P-loop containing nucleotide triphosphate hydrolases"/>
    <property type="match status" value="2"/>
</dbReference>
<evidence type="ECO:0000313" key="11">
    <source>
        <dbReference type="EMBL" id="KAK1732981.1"/>
    </source>
</evidence>
<dbReference type="InterPro" id="IPR003439">
    <property type="entry name" value="ABC_transporter-like_ATP-bd"/>
</dbReference>
<dbReference type="Proteomes" id="UP001224775">
    <property type="component" value="Unassembled WGS sequence"/>
</dbReference>
<feature type="domain" description="ABC transporter" evidence="10">
    <location>
        <begin position="52"/>
        <end position="304"/>
    </location>
</feature>
<keyword evidence="7 9" id="KW-0472">Membrane</keyword>
<dbReference type="Pfam" id="PF01061">
    <property type="entry name" value="ABC2_membrane"/>
    <property type="match status" value="2"/>
</dbReference>
<comment type="caution">
    <text evidence="11">The sequence shown here is derived from an EMBL/GenBank/DDBJ whole genome shotgun (WGS) entry which is preliminary data.</text>
</comment>
<evidence type="ECO:0000259" key="10">
    <source>
        <dbReference type="PROSITE" id="PS50893"/>
    </source>
</evidence>
<evidence type="ECO:0000256" key="3">
    <source>
        <dbReference type="ARBA" id="ARBA00022692"/>
    </source>
</evidence>
<protein>
    <submittedName>
        <fullName evidence="11">ABC transporter, ABC-G family</fullName>
    </submittedName>
</protein>
<dbReference type="GO" id="GO:0005524">
    <property type="term" value="F:ATP binding"/>
    <property type="evidence" value="ECO:0007669"/>
    <property type="project" value="UniProtKB-KW"/>
</dbReference>
<evidence type="ECO:0000256" key="5">
    <source>
        <dbReference type="ARBA" id="ARBA00022840"/>
    </source>
</evidence>
<feature type="transmembrane region" description="Helical" evidence="9">
    <location>
        <begin position="1194"/>
        <end position="1215"/>
    </location>
</feature>
<reference evidence="11" key="1">
    <citation type="submission" date="2023-06" db="EMBL/GenBank/DDBJ databases">
        <title>Survivors Of The Sea: Transcriptome response of Skeletonema marinoi to long-term dormancy.</title>
        <authorList>
            <person name="Pinder M.I.M."/>
            <person name="Kourtchenko O."/>
            <person name="Robertson E.K."/>
            <person name="Larsson T."/>
            <person name="Maumus F."/>
            <person name="Osuna-Cruz C.M."/>
            <person name="Vancaester E."/>
            <person name="Stenow R."/>
            <person name="Vandepoele K."/>
            <person name="Ploug H."/>
            <person name="Bruchert V."/>
            <person name="Godhe A."/>
            <person name="Topel M."/>
        </authorList>
    </citation>
    <scope>NUCLEOTIDE SEQUENCE</scope>
    <source>
        <strain evidence="11">R05AC</strain>
    </source>
</reference>
<comment type="subcellular location">
    <subcellularLocation>
        <location evidence="1">Membrane</location>
        <topology evidence="1">Multi-pass membrane protein</topology>
    </subcellularLocation>
</comment>
<keyword evidence="6 9" id="KW-1133">Transmembrane helix</keyword>
<feature type="transmembrane region" description="Helical" evidence="9">
    <location>
        <begin position="508"/>
        <end position="529"/>
    </location>
</feature>
<accession>A0AAD8XSF0</accession>
<feature type="compositionally biased region" description="Basic and acidic residues" evidence="8">
    <location>
        <begin position="676"/>
        <end position="690"/>
    </location>
</feature>
<keyword evidence="12" id="KW-1185">Reference proteome</keyword>
<evidence type="ECO:0000313" key="12">
    <source>
        <dbReference type="Proteomes" id="UP001224775"/>
    </source>
</evidence>
<feature type="transmembrane region" description="Helical" evidence="9">
    <location>
        <begin position="429"/>
        <end position="451"/>
    </location>
</feature>
<dbReference type="InterPro" id="IPR003593">
    <property type="entry name" value="AAA+_ATPase"/>
</dbReference>
<feature type="transmembrane region" description="Helical" evidence="9">
    <location>
        <begin position="1517"/>
        <end position="1544"/>
    </location>
</feature>
<dbReference type="GO" id="GO:0016887">
    <property type="term" value="F:ATP hydrolysis activity"/>
    <property type="evidence" value="ECO:0007669"/>
    <property type="project" value="InterPro"/>
</dbReference>
<organism evidence="11 12">
    <name type="scientific">Skeletonema marinoi</name>
    <dbReference type="NCBI Taxonomy" id="267567"/>
    <lineage>
        <taxon>Eukaryota</taxon>
        <taxon>Sar</taxon>
        <taxon>Stramenopiles</taxon>
        <taxon>Ochrophyta</taxon>
        <taxon>Bacillariophyta</taxon>
        <taxon>Coscinodiscophyceae</taxon>
        <taxon>Thalassiosirophycidae</taxon>
        <taxon>Thalassiosirales</taxon>
        <taxon>Skeletonemataceae</taxon>
        <taxon>Skeletonema</taxon>
        <taxon>Skeletonema marinoi-dohrnii complex</taxon>
    </lineage>
</organism>
<evidence type="ECO:0000256" key="6">
    <source>
        <dbReference type="ARBA" id="ARBA00022989"/>
    </source>
</evidence>
<dbReference type="InterPro" id="IPR017871">
    <property type="entry name" value="ABC_transporter-like_CS"/>
</dbReference>
<keyword evidence="5" id="KW-0067">ATP-binding</keyword>
<sequence length="1547" mass="169887">MSTEEEGPTEVGTADVDVKKKEFVLSFEDITVHVPSKSKGCLSCCSNKNSPLRHYGQEYFGMSVEQRDAFYTLDRVSGYVKSGETLLVLGKSGSGKSTLLKSICSRLNQTDELYGSVSLDGSPIGKSNQSWRRMCSYVSADDGTHSPVLTVGETFTFAAQCTSDGHSTDKEIADTVDFFLGALGLSHVKDTVVGDENLRGVSGGQKRRVTVGEMLIDPNSRVYCLDNITDGLASTDSFSLIQQISAACKKYRMAAVITLLQPSDEIVQLFDKLLVLSSQGQTAYFGPVDRDILQSVFLEEGVDAEKGDSGGIADLVTSQTTSSTEDSAISRFKTSPTNLNLTKELNTIKANAVSLNDRESVLKQFLPAEKYSTSRLYQLRFIASRRRKLIFRNSMTYARSVIAIVFGVIVGSLFAALQQDTIGALGRSGYIFLSSFLVLMLSSAVTIPDGFRQRITLFKHRDSEFYSGRMAYVVQVVMDLPLSILEATLIATISYWWVGMTPGADHFFFFLGTLIGLECVGQAFARFLCAVSRTQVSANVASSLCILLFATVGGFMPAYSTITWVLRWLSWVTPVAYAFEGMMINQFDGTTFFGLVIVDKNGTSTVGNVDGTKYLSSQSLPRSQWGTNTQVKIFDCLMLFVFAMALDVVAMKYQESSRDWYFNKIRRSRATVAHSTEGEEVKSGDAKLDENDTEAQAKSGEGSMEPESLAVSNLSYAVNIGKTKSCWKPRRATWGSLLGPALAKIAGKKLQSSLARAEEEEEKPVTELTLLNEVTARFKCGRMTALMGQSGAGKTTLLDVIAGYKTGGVITGDIMIDGYAKEDATWKAMNGYAEQQDILNPYMSVLETIKFTADCRLPSHVDKNAIINSVIELMDLSEYTDMIVGHEKEGEGLPKHARKRLTIANQLVVQPKVLFLDEPSSNLGVNDAALVMGAVRRSTDAMKLITLVTIHQPSKKMFESFDDLLLLAKGGRVAYCGELGPKSQTLISHFTSLSGKMPSASANPADFVLSVLDGGSPDEAVAKFKESDICKQLNSAIDADVKEANSQPRGIATKHSLHFFTEFGLLFRRQFLVQWRNPSYSFLRFFVSAGATFILGLLFFDIKNNVQGAVFAIAAIFFMTFVLVIPMQAAVIPLIEDRAVLYREAVSGTYSRFTYGLGQLFADIPFHALNTIIMYAIIYYLVGFRSGAEFVGYFIFMLFLANWSVMSMGQLYALVTPNEETANGLAGLSVILSVCLMGFLITSSAMPQGWLWANSANMFRYILQGLVTNELSGQNYNIDIGALIPPVENTTTTADGSGRFLAHLFDDSNSNGKVITFMPGTTVPEGDNTAAQGAALLGLVLHAGEGENKVESEQDMRDLLECMVENKCLVEPVPTNFLECNVVSNDSQVSPVCFDQFSAVIANLEDSERHVGECFIDMIDHAEPSFTGVPASFKLNAYTETEHRDIASCLTRKLLIEGPDLGLNSIIKGFSELWDIVMFIQEIIEKGIDIPGDAILYYFGWSQFDADKFEFSAPWKWNYCVIAVVVFLLAMEIIKLCAVNFIIWTKR</sequence>
<proteinExistence type="predicted"/>
<dbReference type="EMBL" id="JATAAI010000055">
    <property type="protein sequence ID" value="KAK1732981.1"/>
    <property type="molecule type" value="Genomic_DNA"/>
</dbReference>
<gene>
    <name evidence="11" type="ORF">QTG54_016312</name>
</gene>
<evidence type="ECO:0000256" key="8">
    <source>
        <dbReference type="SAM" id="MobiDB-lite"/>
    </source>
</evidence>
<keyword evidence="3 9" id="KW-0812">Transmembrane</keyword>
<evidence type="ECO:0000256" key="9">
    <source>
        <dbReference type="SAM" id="Phobius"/>
    </source>
</evidence>
<dbReference type="InterPro" id="IPR013525">
    <property type="entry name" value="ABC2_TM"/>
</dbReference>
<dbReference type="InterPro" id="IPR027417">
    <property type="entry name" value="P-loop_NTPase"/>
</dbReference>
<feature type="transmembrane region" description="Helical" evidence="9">
    <location>
        <begin position="536"/>
        <end position="556"/>
    </location>
</feature>
<evidence type="ECO:0000256" key="2">
    <source>
        <dbReference type="ARBA" id="ARBA00022448"/>
    </source>
</evidence>
<evidence type="ECO:0000256" key="1">
    <source>
        <dbReference type="ARBA" id="ARBA00004141"/>
    </source>
</evidence>
<feature type="region of interest" description="Disordered" evidence="8">
    <location>
        <begin position="673"/>
        <end position="704"/>
    </location>
</feature>
<dbReference type="GO" id="GO:0140359">
    <property type="term" value="F:ABC-type transporter activity"/>
    <property type="evidence" value="ECO:0007669"/>
    <property type="project" value="InterPro"/>
</dbReference>
<dbReference type="InterPro" id="IPR043926">
    <property type="entry name" value="ABCG_dom"/>
</dbReference>